<dbReference type="EMBL" id="JAVDWU010000002">
    <property type="protein sequence ID" value="MDR7149195.1"/>
    <property type="molecule type" value="Genomic_DNA"/>
</dbReference>
<comment type="caution">
    <text evidence="1">The sequence shown here is derived from an EMBL/GenBank/DDBJ whole genome shotgun (WGS) entry which is preliminary data.</text>
</comment>
<evidence type="ECO:0000313" key="2">
    <source>
        <dbReference type="Proteomes" id="UP001265700"/>
    </source>
</evidence>
<sequence>MNPATDQALDNPSLPEGRILGRRAFVDLVRQAIAAAASEGWVKMVWCDPDFADWPLGERSVIESMQAWSASGRSLHLLAQDFSVLQQHHPRFVQWRVMWSHLVEARATGRGTGGELPSALWTSQWTMERLDLKHNVVVATFDPARRVALGERLDAAWHKASPSFPASTLGL</sequence>
<protein>
    <submittedName>
        <fullName evidence="1">Uncharacterized protein</fullName>
    </submittedName>
</protein>
<name>A0ABU1WIU4_9BURK</name>
<keyword evidence="2" id="KW-1185">Reference proteome</keyword>
<reference evidence="1 2" key="1">
    <citation type="submission" date="2023-07" db="EMBL/GenBank/DDBJ databases">
        <title>Sorghum-associated microbial communities from plants grown in Nebraska, USA.</title>
        <authorList>
            <person name="Schachtman D."/>
        </authorList>
    </citation>
    <scope>NUCLEOTIDE SEQUENCE [LARGE SCALE GENOMIC DNA]</scope>
    <source>
        <strain evidence="1 2">4249</strain>
    </source>
</reference>
<dbReference type="RefSeq" id="WP_310312789.1">
    <property type="nucleotide sequence ID" value="NZ_JAVDWU010000002.1"/>
</dbReference>
<proteinExistence type="predicted"/>
<accession>A0ABU1WIU4</accession>
<evidence type="ECO:0000313" key="1">
    <source>
        <dbReference type="EMBL" id="MDR7149195.1"/>
    </source>
</evidence>
<dbReference type="Proteomes" id="UP001265700">
    <property type="component" value="Unassembled WGS sequence"/>
</dbReference>
<gene>
    <name evidence="1" type="ORF">J2W49_001144</name>
</gene>
<organism evidence="1 2">
    <name type="scientific">Hydrogenophaga palleronii</name>
    <dbReference type="NCBI Taxonomy" id="65655"/>
    <lineage>
        <taxon>Bacteria</taxon>
        <taxon>Pseudomonadati</taxon>
        <taxon>Pseudomonadota</taxon>
        <taxon>Betaproteobacteria</taxon>
        <taxon>Burkholderiales</taxon>
        <taxon>Comamonadaceae</taxon>
        <taxon>Hydrogenophaga</taxon>
    </lineage>
</organism>